<dbReference type="Gene3D" id="1.25.40.10">
    <property type="entry name" value="Tetratricopeptide repeat domain"/>
    <property type="match status" value="1"/>
</dbReference>
<organism evidence="1 2">
    <name type="scientific">Roseibium aquae</name>
    <dbReference type="NCBI Taxonomy" id="1323746"/>
    <lineage>
        <taxon>Bacteria</taxon>
        <taxon>Pseudomonadati</taxon>
        <taxon>Pseudomonadota</taxon>
        <taxon>Alphaproteobacteria</taxon>
        <taxon>Hyphomicrobiales</taxon>
        <taxon>Stappiaceae</taxon>
        <taxon>Roseibium</taxon>
    </lineage>
</organism>
<sequence length="182" mass="20509">MTSLPSDIDVLDFWWRAGSAKWFQQDDAFDDLCRERFGPAVDAALEGKLDHWTQSPSGALALILLLDQLTRNIHRGTPDAFAGDALALKIADQAIAAGYDRAFPPDVRVFFYLPFEHAEDMAAQERAVDLCRALDHTQYYHFALVHMDVIRRFGRFPHRNKVLGRTPTPAEEAYLADNGFSA</sequence>
<reference evidence="1" key="1">
    <citation type="journal article" date="2014" name="Int. J. Syst. Evol. Microbiol.">
        <title>Complete genome sequence of Corynebacterium casei LMG S-19264T (=DSM 44701T), isolated from a smear-ripened cheese.</title>
        <authorList>
            <consortium name="US DOE Joint Genome Institute (JGI-PGF)"/>
            <person name="Walter F."/>
            <person name="Albersmeier A."/>
            <person name="Kalinowski J."/>
            <person name="Ruckert C."/>
        </authorList>
    </citation>
    <scope>NUCLEOTIDE SEQUENCE</scope>
    <source>
        <strain evidence="1">CGMCC 1.12426</strain>
    </source>
</reference>
<dbReference type="Gene3D" id="1.20.58.320">
    <property type="entry name" value="TPR-like"/>
    <property type="match status" value="1"/>
</dbReference>
<accession>A0A916TBC9</accession>
<dbReference type="Pfam" id="PF06041">
    <property type="entry name" value="DUF924"/>
    <property type="match status" value="1"/>
</dbReference>
<dbReference type="InterPro" id="IPR011990">
    <property type="entry name" value="TPR-like_helical_dom_sf"/>
</dbReference>
<dbReference type="Proteomes" id="UP000605148">
    <property type="component" value="Unassembled WGS sequence"/>
</dbReference>
<evidence type="ECO:0008006" key="3">
    <source>
        <dbReference type="Google" id="ProtNLM"/>
    </source>
</evidence>
<keyword evidence="2" id="KW-1185">Reference proteome</keyword>
<proteinExistence type="predicted"/>
<reference evidence="1" key="2">
    <citation type="submission" date="2020-09" db="EMBL/GenBank/DDBJ databases">
        <authorList>
            <person name="Sun Q."/>
            <person name="Zhou Y."/>
        </authorList>
    </citation>
    <scope>NUCLEOTIDE SEQUENCE</scope>
    <source>
        <strain evidence="1">CGMCC 1.12426</strain>
    </source>
</reference>
<evidence type="ECO:0000313" key="2">
    <source>
        <dbReference type="Proteomes" id="UP000605148"/>
    </source>
</evidence>
<dbReference type="EMBL" id="BMFA01000002">
    <property type="protein sequence ID" value="GGB38978.1"/>
    <property type="molecule type" value="Genomic_DNA"/>
</dbReference>
<evidence type="ECO:0000313" key="1">
    <source>
        <dbReference type="EMBL" id="GGB38978.1"/>
    </source>
</evidence>
<dbReference type="OrthoDB" id="7593450at2"/>
<dbReference type="InterPro" id="IPR010323">
    <property type="entry name" value="DUF924"/>
</dbReference>
<comment type="caution">
    <text evidence="1">The sequence shown here is derived from an EMBL/GenBank/DDBJ whole genome shotgun (WGS) entry which is preliminary data.</text>
</comment>
<protein>
    <recommendedName>
        <fullName evidence="3">DUF924 domain-containing protein</fullName>
    </recommendedName>
</protein>
<name>A0A916TBC9_9HYPH</name>
<gene>
    <name evidence="1" type="ORF">GCM10011316_08760</name>
</gene>
<dbReference type="RefSeq" id="WP_150495045.1">
    <property type="nucleotide sequence ID" value="NZ_BMFA01000002.1"/>
</dbReference>
<dbReference type="AlphaFoldDB" id="A0A916TBC9"/>
<dbReference type="SUPFAM" id="SSF48452">
    <property type="entry name" value="TPR-like"/>
    <property type="match status" value="1"/>
</dbReference>